<protein>
    <submittedName>
        <fullName evidence="2">Uncharacterized protein</fullName>
    </submittedName>
</protein>
<dbReference type="RefSeq" id="WP_379780508.1">
    <property type="nucleotide sequence ID" value="NZ_JBHSMU010000004.1"/>
</dbReference>
<evidence type="ECO:0000256" key="1">
    <source>
        <dbReference type="SAM" id="MobiDB-lite"/>
    </source>
</evidence>
<comment type="caution">
    <text evidence="2">The sequence shown here is derived from an EMBL/GenBank/DDBJ whole genome shotgun (WGS) entry which is preliminary data.</text>
</comment>
<name>A0ABW0L052_9BURK</name>
<dbReference type="Proteomes" id="UP001596050">
    <property type="component" value="Unassembled WGS sequence"/>
</dbReference>
<evidence type="ECO:0000313" key="3">
    <source>
        <dbReference type="Proteomes" id="UP001596050"/>
    </source>
</evidence>
<reference evidence="3" key="1">
    <citation type="journal article" date="2019" name="Int. J. Syst. Evol. Microbiol.">
        <title>The Global Catalogue of Microorganisms (GCM) 10K type strain sequencing project: providing services to taxonomists for standard genome sequencing and annotation.</title>
        <authorList>
            <consortium name="The Broad Institute Genomics Platform"/>
            <consortium name="The Broad Institute Genome Sequencing Center for Infectious Disease"/>
            <person name="Wu L."/>
            <person name="Ma J."/>
        </authorList>
    </citation>
    <scope>NUCLEOTIDE SEQUENCE [LARGE SCALE GENOMIC DNA]</scope>
    <source>
        <strain evidence="3">KACC 12649</strain>
    </source>
</reference>
<keyword evidence="3" id="KW-1185">Reference proteome</keyword>
<feature type="region of interest" description="Disordered" evidence="1">
    <location>
        <begin position="1"/>
        <end position="28"/>
    </location>
</feature>
<gene>
    <name evidence="2" type="ORF">ACFPN5_04445</name>
</gene>
<dbReference type="EMBL" id="JBHSMU010000004">
    <property type="protein sequence ID" value="MFC5459054.1"/>
    <property type="molecule type" value="Genomic_DNA"/>
</dbReference>
<accession>A0ABW0L052</accession>
<organism evidence="2 3">
    <name type="scientific">Massilia niabensis</name>
    <dbReference type="NCBI Taxonomy" id="544910"/>
    <lineage>
        <taxon>Bacteria</taxon>
        <taxon>Pseudomonadati</taxon>
        <taxon>Pseudomonadota</taxon>
        <taxon>Betaproteobacteria</taxon>
        <taxon>Burkholderiales</taxon>
        <taxon>Oxalobacteraceae</taxon>
        <taxon>Telluria group</taxon>
        <taxon>Massilia</taxon>
    </lineage>
</organism>
<proteinExistence type="predicted"/>
<evidence type="ECO:0000313" key="2">
    <source>
        <dbReference type="EMBL" id="MFC5459054.1"/>
    </source>
</evidence>
<sequence length="100" mass="10262">MAIVKAARGGAAGRARAPEAAPAGADAARPALVRDSFTMPEGEYAVLAAVKQACLKAGVEVKKSELLRIGVALVGRLDMATLRQVLDSLPQLKTGRPPAS</sequence>